<name>A0A0E9WKE5_ANGAN</name>
<proteinExistence type="predicted"/>
<dbReference type="AlphaFoldDB" id="A0A0E9WKE5"/>
<protein>
    <submittedName>
        <fullName evidence="1">Uncharacterized protein</fullName>
    </submittedName>
</protein>
<sequence length="48" mass="5452">MLLDCFVNVMTLPLHCSNIVRRFCVGWIPEQYTVHVALCAVHAGKMSF</sequence>
<evidence type="ECO:0000313" key="1">
    <source>
        <dbReference type="EMBL" id="JAH89958.1"/>
    </source>
</evidence>
<dbReference type="EMBL" id="GBXM01018619">
    <property type="protein sequence ID" value="JAH89958.1"/>
    <property type="molecule type" value="Transcribed_RNA"/>
</dbReference>
<organism evidence="1">
    <name type="scientific">Anguilla anguilla</name>
    <name type="common">European freshwater eel</name>
    <name type="synonym">Muraena anguilla</name>
    <dbReference type="NCBI Taxonomy" id="7936"/>
    <lineage>
        <taxon>Eukaryota</taxon>
        <taxon>Metazoa</taxon>
        <taxon>Chordata</taxon>
        <taxon>Craniata</taxon>
        <taxon>Vertebrata</taxon>
        <taxon>Euteleostomi</taxon>
        <taxon>Actinopterygii</taxon>
        <taxon>Neopterygii</taxon>
        <taxon>Teleostei</taxon>
        <taxon>Anguilliformes</taxon>
        <taxon>Anguillidae</taxon>
        <taxon>Anguilla</taxon>
    </lineage>
</organism>
<accession>A0A0E9WKE5</accession>
<reference evidence="1" key="2">
    <citation type="journal article" date="2015" name="Fish Shellfish Immunol.">
        <title>Early steps in the European eel (Anguilla anguilla)-Vibrio vulnificus interaction in the gills: Role of the RtxA13 toxin.</title>
        <authorList>
            <person name="Callol A."/>
            <person name="Pajuelo D."/>
            <person name="Ebbesson L."/>
            <person name="Teles M."/>
            <person name="MacKenzie S."/>
            <person name="Amaro C."/>
        </authorList>
    </citation>
    <scope>NUCLEOTIDE SEQUENCE</scope>
</reference>
<reference evidence="1" key="1">
    <citation type="submission" date="2014-11" db="EMBL/GenBank/DDBJ databases">
        <authorList>
            <person name="Amaro Gonzalez C."/>
        </authorList>
    </citation>
    <scope>NUCLEOTIDE SEQUENCE</scope>
</reference>